<evidence type="ECO:0000313" key="2">
    <source>
        <dbReference type="EMBL" id="CBY13315.1"/>
    </source>
</evidence>
<keyword evidence="1" id="KW-0175">Coiled coil</keyword>
<gene>
    <name evidence="2" type="ORF">GSOID_T00004615001</name>
</gene>
<sequence length="543" mass="62519">MEFNFLAAGFYSVGNQIGKHSVKSRQGDFSFTKSTEKFHCCQKGINRLVIDIVVKAITMRPVIVRYATISCIIYAVLRNSNSFVLPSIILDIVLPYPTQIDDVSKLPLFILSSIIVAKGAQKLSQNNAAKWYNPCFLILCLGSISSLQNFSNNEPDFRLQKAFTLESDLKSWRRVAKYHILAEEEYRRQEIVSFRKQAASSESYFQDAFFAIKNEYHSTAWALFAISESKSKSFWADKLLPEHFDRVRSYFISKKEILKLLNILESKEMFTEALAVLHEAELENKMAWDKVRFHLKLRQPMDAMKMLMSLVTKDPANLRARAYTDDMAELSERFDWGRLWLLIASTESKLKNWKATHDAYRLASFRLEGSQAIWSQLGQCLNMIDALELEEAQDCVEKMISEVPANFEEKLLELKDLVLRMQKVALSKKLIKPKIENALPRDLLEPLEPAKTENVNLNLEEQDSEQEKAEMKARMRALFERTQKQQKTSSLMDELTDLKSTLHGEVKSMAETEVLAYQNAAISKLNKIKKLIKNNVDESFNDQ</sequence>
<organism evidence="2">
    <name type="scientific">Oikopleura dioica</name>
    <name type="common">Tunicate</name>
    <dbReference type="NCBI Taxonomy" id="34765"/>
    <lineage>
        <taxon>Eukaryota</taxon>
        <taxon>Metazoa</taxon>
        <taxon>Chordata</taxon>
        <taxon>Tunicata</taxon>
        <taxon>Appendicularia</taxon>
        <taxon>Copelata</taxon>
        <taxon>Oikopleuridae</taxon>
        <taxon>Oikopleura</taxon>
    </lineage>
</organism>
<evidence type="ECO:0000256" key="1">
    <source>
        <dbReference type="SAM" id="Coils"/>
    </source>
</evidence>
<reference evidence="2" key="1">
    <citation type="journal article" date="2010" name="Science">
        <title>Plasticity of animal genome architecture unmasked by rapid evolution of a pelagic tunicate.</title>
        <authorList>
            <person name="Denoeud F."/>
            <person name="Henriet S."/>
            <person name="Mungpakdee S."/>
            <person name="Aury J.M."/>
            <person name="Da Silva C."/>
            <person name="Brinkmann H."/>
            <person name="Mikhaleva J."/>
            <person name="Olsen L.C."/>
            <person name="Jubin C."/>
            <person name="Canestro C."/>
            <person name="Bouquet J.M."/>
            <person name="Danks G."/>
            <person name="Poulain J."/>
            <person name="Campsteijn C."/>
            <person name="Adamski M."/>
            <person name="Cross I."/>
            <person name="Yadetie F."/>
            <person name="Muffato M."/>
            <person name="Louis A."/>
            <person name="Butcher S."/>
            <person name="Tsagkogeorga G."/>
            <person name="Konrad A."/>
            <person name="Singh S."/>
            <person name="Jensen M.F."/>
            <person name="Cong E.H."/>
            <person name="Eikeseth-Otteraa H."/>
            <person name="Noel B."/>
            <person name="Anthouard V."/>
            <person name="Porcel B.M."/>
            <person name="Kachouri-Lafond R."/>
            <person name="Nishino A."/>
            <person name="Ugolini M."/>
            <person name="Chourrout P."/>
            <person name="Nishida H."/>
            <person name="Aasland R."/>
            <person name="Huzurbazar S."/>
            <person name="Westhof E."/>
            <person name="Delsuc F."/>
            <person name="Lehrach H."/>
            <person name="Reinhardt R."/>
            <person name="Weissenbach J."/>
            <person name="Roy S.W."/>
            <person name="Artiguenave F."/>
            <person name="Postlethwait J.H."/>
            <person name="Manak J.R."/>
            <person name="Thompson E.M."/>
            <person name="Jaillon O."/>
            <person name="Du Pasquier L."/>
            <person name="Boudinot P."/>
            <person name="Liberles D.A."/>
            <person name="Volff J.N."/>
            <person name="Philippe H."/>
            <person name="Lenhard B."/>
            <person name="Roest Crollius H."/>
            <person name="Wincker P."/>
            <person name="Chourrout D."/>
        </authorList>
    </citation>
    <scope>NUCLEOTIDE SEQUENCE [LARGE SCALE GENOMIC DNA]</scope>
</reference>
<dbReference type="AlphaFoldDB" id="E4XUB8"/>
<keyword evidence="3" id="KW-1185">Reference proteome</keyword>
<dbReference type="OrthoDB" id="10489572at2759"/>
<dbReference type="InParanoid" id="E4XUB8"/>
<dbReference type="Proteomes" id="UP000001307">
    <property type="component" value="Unassembled WGS sequence"/>
</dbReference>
<proteinExistence type="predicted"/>
<protein>
    <submittedName>
        <fullName evidence="2">Uncharacterized protein</fullName>
    </submittedName>
</protein>
<feature type="coiled-coil region" evidence="1">
    <location>
        <begin position="454"/>
        <end position="481"/>
    </location>
</feature>
<name>E4XUB8_OIKDI</name>
<dbReference type="EMBL" id="FN653176">
    <property type="protein sequence ID" value="CBY13315.1"/>
    <property type="molecule type" value="Genomic_DNA"/>
</dbReference>
<evidence type="ECO:0000313" key="3">
    <source>
        <dbReference type="Proteomes" id="UP000001307"/>
    </source>
</evidence>
<accession>E4XUB8</accession>